<dbReference type="Proteomes" id="UP001201163">
    <property type="component" value="Unassembled WGS sequence"/>
</dbReference>
<dbReference type="AlphaFoldDB" id="A0AAD4LDW4"/>
<evidence type="ECO:0000313" key="2">
    <source>
        <dbReference type="Proteomes" id="UP001201163"/>
    </source>
</evidence>
<comment type="caution">
    <text evidence="1">The sequence shown here is derived from an EMBL/GenBank/DDBJ whole genome shotgun (WGS) entry which is preliminary data.</text>
</comment>
<accession>A0AAD4LDW4</accession>
<organism evidence="1 2">
    <name type="scientific">Lactarius akahatsu</name>
    <dbReference type="NCBI Taxonomy" id="416441"/>
    <lineage>
        <taxon>Eukaryota</taxon>
        <taxon>Fungi</taxon>
        <taxon>Dikarya</taxon>
        <taxon>Basidiomycota</taxon>
        <taxon>Agaricomycotina</taxon>
        <taxon>Agaricomycetes</taxon>
        <taxon>Russulales</taxon>
        <taxon>Russulaceae</taxon>
        <taxon>Lactarius</taxon>
    </lineage>
</organism>
<keyword evidence="2" id="KW-1185">Reference proteome</keyword>
<name>A0AAD4LDW4_9AGAM</name>
<protein>
    <submittedName>
        <fullName evidence="1">Uncharacterized protein</fullName>
    </submittedName>
</protein>
<gene>
    <name evidence="1" type="ORF">EDB92DRAFT_1127787</name>
</gene>
<reference evidence="1" key="1">
    <citation type="submission" date="2022-01" db="EMBL/GenBank/DDBJ databases">
        <title>Comparative genomics reveals a dynamic genome evolution in the ectomycorrhizal milk-cap (Lactarius) mushrooms.</title>
        <authorList>
            <consortium name="DOE Joint Genome Institute"/>
            <person name="Lebreton A."/>
            <person name="Tang N."/>
            <person name="Kuo A."/>
            <person name="LaButti K."/>
            <person name="Drula E."/>
            <person name="Barry K."/>
            <person name="Clum A."/>
            <person name="Lipzen A."/>
            <person name="Mousain D."/>
            <person name="Ng V."/>
            <person name="Wang R."/>
            <person name="Wang X."/>
            <person name="Dai Y."/>
            <person name="Henrissat B."/>
            <person name="Grigoriev I.V."/>
            <person name="Guerin-Laguette A."/>
            <person name="Yu F."/>
            <person name="Martin F.M."/>
        </authorList>
    </citation>
    <scope>NUCLEOTIDE SEQUENCE</scope>
    <source>
        <strain evidence="1">QP</strain>
    </source>
</reference>
<proteinExistence type="predicted"/>
<sequence>MCRRPWRPPLQIFVSRGSVCDRLRLPATTRPSRAKSMRQRHDCNLHRLRPTYDISYPRKPARSCATPHPRILHILVFLGQGPYFEGVSDIFLDLFHHSILRPTSNILVTMWTPYPKRTHAIYRIQVLHPAVASPLARIYLTPVYGVSRRAPASPWWPPP</sequence>
<evidence type="ECO:0000313" key="1">
    <source>
        <dbReference type="EMBL" id="KAH8987449.1"/>
    </source>
</evidence>
<dbReference type="EMBL" id="JAKELL010000047">
    <property type="protein sequence ID" value="KAH8987449.1"/>
    <property type="molecule type" value="Genomic_DNA"/>
</dbReference>